<sequence>MMEKRPKLLCPSILNLAIDNIREEVVKLDATDMDIYHVDLMDGTFVPNFGMSVRELEMIRRVTDQGAHKLIDCHMMVMNPHNYIEKVAQAGADIIYIHPESELIPSATLELIQLQGKKTGLILNPCTTLESVKDMLPITDYVMIMAVNPGFAGREFMPYTRQKFIELNRYREEHGLAYHLLLDGGATREVISDLYHNCGVEGFVLGKQELFFQKEDYAACIDRIRAI</sequence>
<keyword evidence="2" id="KW-0413">Isomerase</keyword>
<dbReference type="GO" id="GO:0016857">
    <property type="term" value="F:racemase and epimerase activity, acting on carbohydrates and derivatives"/>
    <property type="evidence" value="ECO:0007669"/>
    <property type="project" value="InterPro"/>
</dbReference>
<dbReference type="InterPro" id="IPR011060">
    <property type="entry name" value="RibuloseP-bd_barrel"/>
</dbReference>
<dbReference type="AlphaFoldDB" id="A0AAW5BXJ6"/>
<protein>
    <submittedName>
        <fullName evidence="3">Ribulose-phosphate 3-epimerase</fullName>
    </submittedName>
</protein>
<name>A0AAW5BXJ6_9FIRM</name>
<evidence type="ECO:0000313" key="4">
    <source>
        <dbReference type="Proteomes" id="UP001299608"/>
    </source>
</evidence>
<dbReference type="SUPFAM" id="SSF51366">
    <property type="entry name" value="Ribulose-phoshate binding barrel"/>
    <property type="match status" value="1"/>
</dbReference>
<dbReference type="PANTHER" id="PTHR11749">
    <property type="entry name" value="RIBULOSE-5-PHOSPHATE-3-EPIMERASE"/>
    <property type="match status" value="1"/>
</dbReference>
<evidence type="ECO:0000313" key="3">
    <source>
        <dbReference type="EMBL" id="MCG4748738.1"/>
    </source>
</evidence>
<keyword evidence="1" id="KW-0479">Metal-binding</keyword>
<dbReference type="Pfam" id="PF00834">
    <property type="entry name" value="Ribul_P_3_epim"/>
    <property type="match status" value="1"/>
</dbReference>
<reference evidence="3" key="1">
    <citation type="submission" date="2022-01" db="EMBL/GenBank/DDBJ databases">
        <title>Collection of gut derived symbiotic bacterial strains cultured from healthy donors.</title>
        <authorList>
            <person name="Lin H."/>
            <person name="Kohout C."/>
            <person name="Waligurski E."/>
            <person name="Pamer E.G."/>
        </authorList>
    </citation>
    <scope>NUCLEOTIDE SEQUENCE</scope>
    <source>
        <strain evidence="3">DFI.6.55</strain>
    </source>
</reference>
<dbReference type="GeneID" id="97208778"/>
<organism evidence="3 4">
    <name type="scientific">Enterocloster aldenensis</name>
    <dbReference type="NCBI Taxonomy" id="358742"/>
    <lineage>
        <taxon>Bacteria</taxon>
        <taxon>Bacillati</taxon>
        <taxon>Bacillota</taxon>
        <taxon>Clostridia</taxon>
        <taxon>Lachnospirales</taxon>
        <taxon>Lachnospiraceae</taxon>
        <taxon>Enterocloster</taxon>
    </lineage>
</organism>
<evidence type="ECO:0000256" key="1">
    <source>
        <dbReference type="ARBA" id="ARBA00022723"/>
    </source>
</evidence>
<dbReference type="Gene3D" id="3.20.20.70">
    <property type="entry name" value="Aldolase class I"/>
    <property type="match status" value="1"/>
</dbReference>
<dbReference type="Proteomes" id="UP001299608">
    <property type="component" value="Unassembled WGS sequence"/>
</dbReference>
<dbReference type="EMBL" id="JAKNGE010000042">
    <property type="protein sequence ID" value="MCG4748738.1"/>
    <property type="molecule type" value="Genomic_DNA"/>
</dbReference>
<dbReference type="GO" id="GO:0005975">
    <property type="term" value="P:carbohydrate metabolic process"/>
    <property type="evidence" value="ECO:0007669"/>
    <property type="project" value="InterPro"/>
</dbReference>
<dbReference type="CDD" id="cd00429">
    <property type="entry name" value="RPE"/>
    <property type="match status" value="1"/>
</dbReference>
<evidence type="ECO:0000256" key="2">
    <source>
        <dbReference type="ARBA" id="ARBA00023235"/>
    </source>
</evidence>
<accession>A0AAW5BXJ6</accession>
<comment type="caution">
    <text evidence="3">The sequence shown here is derived from an EMBL/GenBank/DDBJ whole genome shotgun (WGS) entry which is preliminary data.</text>
</comment>
<dbReference type="InterPro" id="IPR000056">
    <property type="entry name" value="Ribul_P_3_epim-like"/>
</dbReference>
<proteinExistence type="predicted"/>
<gene>
    <name evidence="3" type="ORF">L0N08_25310</name>
</gene>
<dbReference type="RefSeq" id="WP_227116799.1">
    <property type="nucleotide sequence ID" value="NZ_BAABZL010000001.1"/>
</dbReference>
<dbReference type="InterPro" id="IPR013785">
    <property type="entry name" value="Aldolase_TIM"/>
</dbReference>
<dbReference type="GO" id="GO:0046872">
    <property type="term" value="F:metal ion binding"/>
    <property type="evidence" value="ECO:0007669"/>
    <property type="project" value="UniProtKB-KW"/>
</dbReference>